<protein>
    <recommendedName>
        <fullName evidence="4">DUF1295-domain-containing protein</fullName>
    </recommendedName>
</protein>
<feature type="transmembrane region" description="Helical" evidence="1">
    <location>
        <begin position="191"/>
        <end position="214"/>
    </location>
</feature>
<dbReference type="EMBL" id="JANBPT010000630">
    <property type="protein sequence ID" value="KAJ1915423.1"/>
    <property type="molecule type" value="Genomic_DNA"/>
</dbReference>
<keyword evidence="3" id="KW-1185">Reference proteome</keyword>
<dbReference type="Pfam" id="PF06966">
    <property type="entry name" value="DUF1295"/>
    <property type="match status" value="1"/>
</dbReference>
<dbReference type="Proteomes" id="UP001150569">
    <property type="component" value="Unassembled WGS sequence"/>
</dbReference>
<dbReference type="AlphaFoldDB" id="A0A9W8A1J0"/>
<evidence type="ECO:0000313" key="3">
    <source>
        <dbReference type="Proteomes" id="UP001150569"/>
    </source>
</evidence>
<proteinExistence type="predicted"/>
<evidence type="ECO:0000313" key="2">
    <source>
        <dbReference type="EMBL" id="KAJ1915423.1"/>
    </source>
</evidence>
<comment type="caution">
    <text evidence="2">The sequence shown here is derived from an EMBL/GenBank/DDBJ whole genome shotgun (WGS) entry which is preliminary data.</text>
</comment>
<organism evidence="2 3">
    <name type="scientific">Tieghemiomyces parasiticus</name>
    <dbReference type="NCBI Taxonomy" id="78921"/>
    <lineage>
        <taxon>Eukaryota</taxon>
        <taxon>Fungi</taxon>
        <taxon>Fungi incertae sedis</taxon>
        <taxon>Zoopagomycota</taxon>
        <taxon>Kickxellomycotina</taxon>
        <taxon>Dimargaritomycetes</taxon>
        <taxon>Dimargaritales</taxon>
        <taxon>Dimargaritaceae</taxon>
        <taxon>Tieghemiomyces</taxon>
    </lineage>
</organism>
<reference evidence="2" key="1">
    <citation type="submission" date="2022-07" db="EMBL/GenBank/DDBJ databases">
        <title>Phylogenomic reconstructions and comparative analyses of Kickxellomycotina fungi.</title>
        <authorList>
            <person name="Reynolds N.K."/>
            <person name="Stajich J.E."/>
            <person name="Barry K."/>
            <person name="Grigoriev I.V."/>
            <person name="Crous P."/>
            <person name="Smith M.E."/>
        </authorList>
    </citation>
    <scope>NUCLEOTIDE SEQUENCE</scope>
    <source>
        <strain evidence="2">RSA 861</strain>
    </source>
</reference>
<sequence length="393" mass="44807">MSSQAVCFLTNDIQVRARRDTFQSLTLPPSPRLSLVFFASTTLKFHRDFQLRLALFLSRAAMQSTWTDLWTTDGAVDPFRTLVVSCAVSSLALCWVPSVMLRNYSLVDRLWPLLPAYYAGVVALFTLGGPPLSPRPLLLFGLVSLWAARLTYNYYRKGGYAWDAEDYRWVYVQRFFDVVPSRFLRTLLWQAFNLSFISIIQNVLLLAIAAPAYATWRLEHDAALLIKDGPVDTAQLNRWDALATGLWLLLLTTETIADQQQWRFHQAKARCEVTKVLPNEYPLAEDIQDGFLSHGLFGLSRHPNFACEQSLWWILPLFAYAAAEATGQTLPFPNWYLAVPPFCLTMLFQGSTWLTERITAAKYPAYAVYQRRVARFVPWWAPASRTGSKAKHS</sequence>
<evidence type="ECO:0000256" key="1">
    <source>
        <dbReference type="SAM" id="Phobius"/>
    </source>
</evidence>
<accession>A0A9W8A1J0</accession>
<dbReference type="PANTHER" id="PTHR32251">
    <property type="entry name" value="3-OXO-5-ALPHA-STEROID 4-DEHYDROGENASE"/>
    <property type="match status" value="1"/>
</dbReference>
<keyword evidence="1" id="KW-0472">Membrane</keyword>
<dbReference type="PANTHER" id="PTHR32251:SF23">
    <property type="entry name" value="3-OXO-5-ALPHA-STEROID 4-DEHYDROGENASE (DUF1295)"/>
    <property type="match status" value="1"/>
</dbReference>
<feature type="transmembrane region" description="Helical" evidence="1">
    <location>
        <begin position="110"/>
        <end position="129"/>
    </location>
</feature>
<dbReference type="Gene3D" id="1.20.120.1630">
    <property type="match status" value="1"/>
</dbReference>
<keyword evidence="1" id="KW-1133">Transmembrane helix</keyword>
<dbReference type="OrthoDB" id="201504at2759"/>
<keyword evidence="1" id="KW-0812">Transmembrane</keyword>
<name>A0A9W8A1J0_9FUNG</name>
<feature type="transmembrane region" description="Helical" evidence="1">
    <location>
        <begin position="135"/>
        <end position="152"/>
    </location>
</feature>
<dbReference type="InterPro" id="IPR010721">
    <property type="entry name" value="UstE-like"/>
</dbReference>
<gene>
    <name evidence="2" type="ORF">IWQ60_008438</name>
</gene>
<evidence type="ECO:0008006" key="4">
    <source>
        <dbReference type="Google" id="ProtNLM"/>
    </source>
</evidence>
<dbReference type="GO" id="GO:0016020">
    <property type="term" value="C:membrane"/>
    <property type="evidence" value="ECO:0007669"/>
    <property type="project" value="TreeGrafter"/>
</dbReference>